<dbReference type="AlphaFoldDB" id="A0A2K9PVV0"/>
<evidence type="ECO:0000313" key="2">
    <source>
        <dbReference type="Proteomes" id="UP000235826"/>
    </source>
</evidence>
<name>A0A2K9PVV0_9FLAO</name>
<accession>A0A2K9PVV0</accession>
<dbReference type="OrthoDB" id="9996779at2"/>
<dbReference type="RefSeq" id="WP_102757824.1">
    <property type="nucleotide sequence ID" value="NZ_CP025791.1"/>
</dbReference>
<dbReference type="Proteomes" id="UP000235826">
    <property type="component" value="Chromosome"/>
</dbReference>
<keyword evidence="2" id="KW-1185">Reference proteome</keyword>
<proteinExistence type="predicted"/>
<organism evidence="1 2">
    <name type="scientific">Flavivirga eckloniae</name>
    <dbReference type="NCBI Taxonomy" id="1803846"/>
    <lineage>
        <taxon>Bacteria</taxon>
        <taxon>Pseudomonadati</taxon>
        <taxon>Bacteroidota</taxon>
        <taxon>Flavobacteriia</taxon>
        <taxon>Flavobacteriales</taxon>
        <taxon>Flavobacteriaceae</taxon>
        <taxon>Flavivirga</taxon>
    </lineage>
</organism>
<dbReference type="KEGG" id="fek:C1H87_21680"/>
<reference evidence="1 2" key="1">
    <citation type="submission" date="2018-01" db="EMBL/GenBank/DDBJ databases">
        <title>Complete genome sequence of Flavivirga eckloniae ECD14 isolated from seaweed Ecklonia cava.</title>
        <authorList>
            <person name="Lee J.H."/>
            <person name="Baik K.S."/>
            <person name="Seong C.N."/>
        </authorList>
    </citation>
    <scope>NUCLEOTIDE SEQUENCE [LARGE SCALE GENOMIC DNA]</scope>
    <source>
        <strain evidence="1 2">ECD14</strain>
    </source>
</reference>
<gene>
    <name evidence="1" type="ORF">C1H87_21680</name>
</gene>
<protein>
    <submittedName>
        <fullName evidence="1">Uncharacterized protein</fullName>
    </submittedName>
</protein>
<sequence>MKLDYHIIKTFLNGFQDSEKPTLNTLEVFTTLNYNHNDKSNFNLVWHYLKLMGGINKNTL</sequence>
<dbReference type="EMBL" id="CP025791">
    <property type="protein sequence ID" value="AUP81181.1"/>
    <property type="molecule type" value="Genomic_DNA"/>
</dbReference>
<evidence type="ECO:0000313" key="1">
    <source>
        <dbReference type="EMBL" id="AUP81181.1"/>
    </source>
</evidence>